<dbReference type="PANTHER" id="PTHR33353:SF10">
    <property type="entry name" value="ENDO-BETA-1,4-GLUCANASE D"/>
    <property type="match status" value="1"/>
</dbReference>
<keyword evidence="12" id="KW-0624">Polysaccharide degradation</keyword>
<organism evidence="18 19">
    <name type="scientific">Schizophyllum amplum</name>
    <dbReference type="NCBI Taxonomy" id="97359"/>
    <lineage>
        <taxon>Eukaryota</taxon>
        <taxon>Fungi</taxon>
        <taxon>Dikarya</taxon>
        <taxon>Basidiomycota</taxon>
        <taxon>Agaricomycotina</taxon>
        <taxon>Agaricomycetes</taxon>
        <taxon>Agaricomycetidae</taxon>
        <taxon>Agaricales</taxon>
        <taxon>Schizophyllaceae</taxon>
        <taxon>Schizophyllum</taxon>
    </lineage>
</organism>
<protein>
    <recommendedName>
        <fullName evidence="15">lytic cellulose monooxygenase (C4-dehydrogenating)</fullName>
        <ecNumber evidence="15">1.14.99.56</ecNumber>
    </recommendedName>
</protein>
<evidence type="ECO:0000256" key="2">
    <source>
        <dbReference type="ARBA" id="ARBA00004613"/>
    </source>
</evidence>
<dbReference type="Pfam" id="PF03443">
    <property type="entry name" value="AA9"/>
    <property type="match status" value="1"/>
</dbReference>
<dbReference type="STRING" id="97359.A0A550C141"/>
<dbReference type="GO" id="GO:0004497">
    <property type="term" value="F:monooxygenase activity"/>
    <property type="evidence" value="ECO:0007669"/>
    <property type="project" value="UniProtKB-KW"/>
</dbReference>
<dbReference type="Gene3D" id="2.70.50.70">
    <property type="match status" value="1"/>
</dbReference>
<dbReference type="EMBL" id="VDMD01000035">
    <property type="protein sequence ID" value="TRM58514.1"/>
    <property type="molecule type" value="Genomic_DNA"/>
</dbReference>
<evidence type="ECO:0000256" key="6">
    <source>
        <dbReference type="ARBA" id="ARBA00023001"/>
    </source>
</evidence>
<evidence type="ECO:0000313" key="18">
    <source>
        <dbReference type="EMBL" id="TRM58514.1"/>
    </source>
</evidence>
<evidence type="ECO:0000256" key="8">
    <source>
        <dbReference type="ARBA" id="ARBA00023008"/>
    </source>
</evidence>
<evidence type="ECO:0000256" key="10">
    <source>
        <dbReference type="ARBA" id="ARBA00023157"/>
    </source>
</evidence>
<keyword evidence="6" id="KW-0136">Cellulose degradation</keyword>
<comment type="subcellular location">
    <subcellularLocation>
        <location evidence="2">Secreted</location>
    </subcellularLocation>
</comment>
<dbReference type="GO" id="GO:0016787">
    <property type="term" value="F:hydrolase activity"/>
    <property type="evidence" value="ECO:0007669"/>
    <property type="project" value="UniProtKB-KW"/>
</dbReference>
<name>A0A550C141_9AGAR</name>
<evidence type="ECO:0000256" key="9">
    <source>
        <dbReference type="ARBA" id="ARBA00023033"/>
    </source>
</evidence>
<feature type="signal peptide" evidence="16">
    <location>
        <begin position="1"/>
        <end position="21"/>
    </location>
</feature>
<feature type="domain" description="Auxiliary Activity family 9 catalytic" evidence="17">
    <location>
        <begin position="22"/>
        <end position="228"/>
    </location>
</feature>
<keyword evidence="3" id="KW-0964">Secreted</keyword>
<evidence type="ECO:0000256" key="7">
    <source>
        <dbReference type="ARBA" id="ARBA00023002"/>
    </source>
</evidence>
<keyword evidence="7" id="KW-0560">Oxidoreductase</keyword>
<evidence type="ECO:0000256" key="15">
    <source>
        <dbReference type="ARBA" id="ARBA00047174"/>
    </source>
</evidence>
<sequence>MRNSHSFLAGLAVALLPYVAAHGYVSSITIDGKKYDGPYIEESGSFPIRGIKSIDPVMGTDSKDIRCGPGSKAASKHADARPGSELEVKWSGGGGQKWPHNAGPMLTYLARCADDDCTKFDAADARWFKIDEVGLRKDGKTWVQEDLMKGKPAKLTLPDTLAPGAYLLRHEVIALHEANKKGGAQFYPSCAQIKVSGEETGEPAEDELVDFPGAYKDTDKGILVNPWEVTLKSYVFPGRPLRPLSRVARRTRACRRRPAQWHVGVP</sequence>
<evidence type="ECO:0000256" key="12">
    <source>
        <dbReference type="ARBA" id="ARBA00023326"/>
    </source>
</evidence>
<dbReference type="InterPro" id="IPR005103">
    <property type="entry name" value="AA9_LPMO"/>
</dbReference>
<keyword evidence="9" id="KW-0503">Monooxygenase</keyword>
<dbReference type="OrthoDB" id="4849160at2759"/>
<dbReference type="Proteomes" id="UP000320762">
    <property type="component" value="Unassembled WGS sequence"/>
</dbReference>
<feature type="chain" id="PRO_5021857595" description="lytic cellulose monooxygenase (C4-dehydrogenating)" evidence="16">
    <location>
        <begin position="22"/>
        <end position="266"/>
    </location>
</feature>
<dbReference type="GO" id="GO:0005576">
    <property type="term" value="C:extracellular region"/>
    <property type="evidence" value="ECO:0007669"/>
    <property type="project" value="UniProtKB-SubCell"/>
</dbReference>
<keyword evidence="11" id="KW-0119">Carbohydrate metabolism</keyword>
<keyword evidence="18" id="KW-0378">Hydrolase</keyword>
<evidence type="ECO:0000256" key="14">
    <source>
        <dbReference type="ARBA" id="ARBA00045077"/>
    </source>
</evidence>
<dbReference type="GO" id="GO:0046872">
    <property type="term" value="F:metal ion binding"/>
    <property type="evidence" value="ECO:0007669"/>
    <property type="project" value="UniProtKB-KW"/>
</dbReference>
<comment type="catalytic activity">
    <reaction evidence="14">
        <text>[(1-&gt;4)-beta-D-glucosyl]n+m + reduced acceptor + O2 = 4-dehydro-beta-D-glucosyl-[(1-&gt;4)-beta-D-glucosyl]n-1 + [(1-&gt;4)-beta-D-glucosyl]m + acceptor + H2O.</text>
        <dbReference type="EC" id="1.14.99.56"/>
    </reaction>
</comment>
<evidence type="ECO:0000256" key="3">
    <source>
        <dbReference type="ARBA" id="ARBA00022525"/>
    </source>
</evidence>
<comment type="caution">
    <text evidence="18">The sequence shown here is derived from an EMBL/GenBank/DDBJ whole genome shotgun (WGS) entry which is preliminary data.</text>
</comment>
<evidence type="ECO:0000256" key="13">
    <source>
        <dbReference type="ARBA" id="ARBA00044502"/>
    </source>
</evidence>
<keyword evidence="8" id="KW-0186">Copper</keyword>
<keyword evidence="19" id="KW-1185">Reference proteome</keyword>
<keyword evidence="4" id="KW-0479">Metal-binding</keyword>
<evidence type="ECO:0000313" key="19">
    <source>
        <dbReference type="Proteomes" id="UP000320762"/>
    </source>
</evidence>
<evidence type="ECO:0000256" key="1">
    <source>
        <dbReference type="ARBA" id="ARBA00001973"/>
    </source>
</evidence>
<reference evidence="18 19" key="1">
    <citation type="journal article" date="2019" name="New Phytol.">
        <title>Comparative genomics reveals unique wood-decay strategies and fruiting body development in the Schizophyllaceae.</title>
        <authorList>
            <person name="Almasi E."/>
            <person name="Sahu N."/>
            <person name="Krizsan K."/>
            <person name="Balint B."/>
            <person name="Kovacs G.M."/>
            <person name="Kiss B."/>
            <person name="Cseklye J."/>
            <person name="Drula E."/>
            <person name="Henrissat B."/>
            <person name="Nagy I."/>
            <person name="Chovatia M."/>
            <person name="Adam C."/>
            <person name="LaButti K."/>
            <person name="Lipzen A."/>
            <person name="Riley R."/>
            <person name="Grigoriev I.V."/>
            <person name="Nagy L.G."/>
        </authorList>
    </citation>
    <scope>NUCLEOTIDE SEQUENCE [LARGE SCALE GENOMIC DNA]</scope>
    <source>
        <strain evidence="18 19">NL-1724</strain>
    </source>
</reference>
<accession>A0A550C141</accession>
<evidence type="ECO:0000256" key="4">
    <source>
        <dbReference type="ARBA" id="ARBA00022723"/>
    </source>
</evidence>
<dbReference type="PANTHER" id="PTHR33353">
    <property type="entry name" value="PUTATIVE (AFU_ORTHOLOGUE AFUA_1G12560)-RELATED"/>
    <property type="match status" value="1"/>
</dbReference>
<evidence type="ECO:0000256" key="5">
    <source>
        <dbReference type="ARBA" id="ARBA00022729"/>
    </source>
</evidence>
<dbReference type="InterPro" id="IPR049892">
    <property type="entry name" value="AA9"/>
</dbReference>
<proteinExistence type="inferred from homology"/>
<keyword evidence="10" id="KW-1015">Disulfide bond</keyword>
<evidence type="ECO:0000256" key="16">
    <source>
        <dbReference type="SAM" id="SignalP"/>
    </source>
</evidence>
<dbReference type="CDD" id="cd21175">
    <property type="entry name" value="LPMO_AA9"/>
    <property type="match status" value="1"/>
</dbReference>
<comment type="similarity">
    <text evidence="13">Belongs to the polysaccharide monooxygenase AA9 family.</text>
</comment>
<dbReference type="GO" id="GO:0030245">
    <property type="term" value="P:cellulose catabolic process"/>
    <property type="evidence" value="ECO:0007669"/>
    <property type="project" value="UniProtKB-KW"/>
</dbReference>
<keyword evidence="5 16" id="KW-0732">Signal</keyword>
<gene>
    <name evidence="18" type="ORF">BD626DRAFT_183565</name>
</gene>
<comment type="cofactor">
    <cofactor evidence="1">
        <name>Cu(2+)</name>
        <dbReference type="ChEBI" id="CHEBI:29036"/>
    </cofactor>
</comment>
<evidence type="ECO:0000259" key="17">
    <source>
        <dbReference type="Pfam" id="PF03443"/>
    </source>
</evidence>
<dbReference type="EC" id="1.14.99.56" evidence="15"/>
<dbReference type="AlphaFoldDB" id="A0A550C141"/>
<evidence type="ECO:0000256" key="11">
    <source>
        <dbReference type="ARBA" id="ARBA00023277"/>
    </source>
</evidence>